<evidence type="ECO:0000256" key="1">
    <source>
        <dbReference type="SAM" id="MobiDB-lite"/>
    </source>
</evidence>
<feature type="compositionally biased region" description="Polar residues" evidence="1">
    <location>
        <begin position="51"/>
        <end position="63"/>
    </location>
</feature>
<feature type="compositionally biased region" description="Basic and acidic residues" evidence="1">
    <location>
        <begin position="240"/>
        <end position="253"/>
    </location>
</feature>
<name>A0ABN7V1S3_GIGMA</name>
<feature type="transmembrane region" description="Helical" evidence="2">
    <location>
        <begin position="302"/>
        <end position="320"/>
    </location>
</feature>
<organism evidence="4 5">
    <name type="scientific">Gigaspora margarita</name>
    <dbReference type="NCBI Taxonomy" id="4874"/>
    <lineage>
        <taxon>Eukaryota</taxon>
        <taxon>Fungi</taxon>
        <taxon>Fungi incertae sedis</taxon>
        <taxon>Mucoromycota</taxon>
        <taxon>Glomeromycotina</taxon>
        <taxon>Glomeromycetes</taxon>
        <taxon>Diversisporales</taxon>
        <taxon>Gigasporaceae</taxon>
        <taxon>Gigaspora</taxon>
    </lineage>
</organism>
<proteinExistence type="predicted"/>
<evidence type="ECO:0000313" key="5">
    <source>
        <dbReference type="Proteomes" id="UP000789901"/>
    </source>
</evidence>
<feature type="chain" id="PRO_5047357142" evidence="3">
    <location>
        <begin position="26"/>
        <end position="321"/>
    </location>
</feature>
<accession>A0ABN7V1S3</accession>
<feature type="compositionally biased region" description="Low complexity" evidence="1">
    <location>
        <begin position="64"/>
        <end position="86"/>
    </location>
</feature>
<gene>
    <name evidence="4" type="ORF">GMARGA_LOCUS13349</name>
</gene>
<evidence type="ECO:0000256" key="2">
    <source>
        <dbReference type="SAM" id="Phobius"/>
    </source>
</evidence>
<dbReference type="EMBL" id="CAJVQB010008436">
    <property type="protein sequence ID" value="CAG8718856.1"/>
    <property type="molecule type" value="Genomic_DNA"/>
</dbReference>
<feature type="region of interest" description="Disordered" evidence="1">
    <location>
        <begin position="147"/>
        <end position="272"/>
    </location>
</feature>
<feature type="compositionally biased region" description="Polar residues" evidence="1">
    <location>
        <begin position="184"/>
        <end position="234"/>
    </location>
</feature>
<reference evidence="4 5" key="1">
    <citation type="submission" date="2021-06" db="EMBL/GenBank/DDBJ databases">
        <authorList>
            <person name="Kallberg Y."/>
            <person name="Tangrot J."/>
            <person name="Rosling A."/>
        </authorList>
    </citation>
    <scope>NUCLEOTIDE SEQUENCE [LARGE SCALE GENOMIC DNA]</scope>
    <source>
        <strain evidence="4 5">120-4 pot B 10/14</strain>
    </source>
</reference>
<keyword evidence="2" id="KW-1133">Transmembrane helix</keyword>
<evidence type="ECO:0000313" key="4">
    <source>
        <dbReference type="EMBL" id="CAG8718856.1"/>
    </source>
</evidence>
<feature type="signal peptide" evidence="3">
    <location>
        <begin position="1"/>
        <end position="25"/>
    </location>
</feature>
<protein>
    <submittedName>
        <fullName evidence="4">32472_t:CDS:1</fullName>
    </submittedName>
</protein>
<feature type="compositionally biased region" description="Polar residues" evidence="1">
    <location>
        <begin position="261"/>
        <end position="272"/>
    </location>
</feature>
<keyword evidence="3" id="KW-0732">Signal</keyword>
<dbReference type="Proteomes" id="UP000789901">
    <property type="component" value="Unassembled WGS sequence"/>
</dbReference>
<keyword evidence="2" id="KW-0472">Membrane</keyword>
<comment type="caution">
    <text evidence="4">The sequence shown here is derived from an EMBL/GenBank/DDBJ whole genome shotgun (WGS) entry which is preliminary data.</text>
</comment>
<sequence length="321" mass="33106">MASKRIIHLLLFVLLLTLSFIITKAEESSKTNDKVPTTSGQPKASKVAPVNKNTSAVTPQTSSNAQVVNTPNNPTVANTPNNPIANVKDLVKNGNNKAKATGVTSSVTQSEAASYTSAVPSTTIHGANLNPQITTGQSTGTAIVQNAKTPTEPTGTAGTAGTANAQNTKSPTTTSTLPSTASLDQSTASLGQSTTSLYQPTTTNLPPLNSSQQASEQSNTTQSTLTPSNSLPSAQQDSQSKSDSKKNDKGDNGKEEEDNEPGSSSPNNPQHTTVVIATGKTAEQLADASSGVSLIMTRKNDYYSGIMAALSMIVISSVLMI</sequence>
<feature type="region of interest" description="Disordered" evidence="1">
    <location>
        <begin position="27"/>
        <end position="86"/>
    </location>
</feature>
<keyword evidence="2" id="KW-0812">Transmembrane</keyword>
<evidence type="ECO:0000256" key="3">
    <source>
        <dbReference type="SAM" id="SignalP"/>
    </source>
</evidence>
<feature type="compositionally biased region" description="Low complexity" evidence="1">
    <location>
        <begin position="147"/>
        <end position="183"/>
    </location>
</feature>
<keyword evidence="5" id="KW-1185">Reference proteome</keyword>